<dbReference type="GO" id="GO:0003824">
    <property type="term" value="F:catalytic activity"/>
    <property type="evidence" value="ECO:0007669"/>
    <property type="project" value="InterPro"/>
</dbReference>
<dbReference type="InterPro" id="IPR001753">
    <property type="entry name" value="Enoyl-CoA_hydra/iso"/>
</dbReference>
<dbReference type="STRING" id="1317122.ATO12_09910"/>
<evidence type="ECO:0000313" key="3">
    <source>
        <dbReference type="EMBL" id="EZH75034.1"/>
    </source>
</evidence>
<dbReference type="Pfam" id="PF00378">
    <property type="entry name" value="ECH_1"/>
    <property type="match status" value="1"/>
</dbReference>
<name>A0A023BYP1_9FLAO</name>
<evidence type="ECO:0000256" key="1">
    <source>
        <dbReference type="ARBA" id="ARBA00005254"/>
    </source>
</evidence>
<comment type="similarity">
    <text evidence="1 2">Belongs to the enoyl-CoA hydratase/isomerase family.</text>
</comment>
<organism evidence="3 4">
    <name type="scientific">Aquimarina atlantica</name>
    <dbReference type="NCBI Taxonomy" id="1317122"/>
    <lineage>
        <taxon>Bacteria</taxon>
        <taxon>Pseudomonadati</taxon>
        <taxon>Bacteroidota</taxon>
        <taxon>Flavobacteriia</taxon>
        <taxon>Flavobacteriales</taxon>
        <taxon>Flavobacteriaceae</taxon>
        <taxon>Aquimarina</taxon>
    </lineage>
</organism>
<accession>A0A023BYP1</accession>
<sequence>MWYFNLRLVLVTFTIKVITIMIPRSNGSLYTHTENTIATIEFGHHASNSFPSELLTRLAKAFDELSEDTSVSVIILKSEGDRAFCAGASFDELMAITNLEEGKQFFSGFANVINAMRKCTKPIIGRVQGKTVGGGVGLASACDYCLATEAASIKLSELTIGIGPFVIEPAVSRKIGLAAFEALAWDASQWKNAYWAKEQGLYARVFETITELDKEVQLFAEKLAGYNPQAIQQMKKVNWKGTEHWEELLIERAAISGELVLSEFTKKALEKFKK</sequence>
<dbReference type="PANTHER" id="PTHR42964">
    <property type="entry name" value="ENOYL-COA HYDRATASE"/>
    <property type="match status" value="1"/>
</dbReference>
<dbReference type="Gene3D" id="3.90.226.10">
    <property type="entry name" value="2-enoyl-CoA Hydratase, Chain A, domain 1"/>
    <property type="match status" value="1"/>
</dbReference>
<dbReference type="AlphaFoldDB" id="A0A023BYP1"/>
<proteinExistence type="inferred from homology"/>
<dbReference type="EMBL" id="AQRA01000002">
    <property type="protein sequence ID" value="EZH75034.1"/>
    <property type="molecule type" value="Genomic_DNA"/>
</dbReference>
<dbReference type="SUPFAM" id="SSF52096">
    <property type="entry name" value="ClpP/crotonase"/>
    <property type="match status" value="1"/>
</dbReference>
<dbReference type="CDD" id="cd06558">
    <property type="entry name" value="crotonase-like"/>
    <property type="match status" value="1"/>
</dbReference>
<evidence type="ECO:0000313" key="4">
    <source>
        <dbReference type="Proteomes" id="UP000023541"/>
    </source>
</evidence>
<dbReference type="Proteomes" id="UP000023541">
    <property type="component" value="Unassembled WGS sequence"/>
</dbReference>
<protein>
    <submittedName>
        <fullName evidence="3">Enoyl-CoA hydratase</fullName>
    </submittedName>
</protein>
<dbReference type="InterPro" id="IPR018376">
    <property type="entry name" value="Enoyl-CoA_hyd/isom_CS"/>
</dbReference>
<gene>
    <name evidence="3" type="ORF">ATO12_09910</name>
</gene>
<dbReference type="PANTHER" id="PTHR42964:SF1">
    <property type="entry name" value="POLYKETIDE BIOSYNTHESIS ENOYL-COA HYDRATASE PKSH-RELATED"/>
    <property type="match status" value="1"/>
</dbReference>
<comment type="caution">
    <text evidence="3">The sequence shown here is derived from an EMBL/GenBank/DDBJ whole genome shotgun (WGS) entry which is preliminary data.</text>
</comment>
<keyword evidence="4" id="KW-1185">Reference proteome</keyword>
<dbReference type="PROSITE" id="PS00166">
    <property type="entry name" value="ENOYL_COA_HYDRATASE"/>
    <property type="match status" value="1"/>
</dbReference>
<dbReference type="eggNOG" id="COG1024">
    <property type="taxonomic scope" value="Bacteria"/>
</dbReference>
<evidence type="ECO:0000256" key="2">
    <source>
        <dbReference type="RuleBase" id="RU003707"/>
    </source>
</evidence>
<dbReference type="InterPro" id="IPR051683">
    <property type="entry name" value="Enoyl-CoA_Hydratase/Isomerase"/>
</dbReference>
<dbReference type="InterPro" id="IPR029045">
    <property type="entry name" value="ClpP/crotonase-like_dom_sf"/>
</dbReference>
<reference evidence="3 4" key="1">
    <citation type="submission" date="2014-04" db="EMBL/GenBank/DDBJ databases">
        <title>Aquimarina sp. 22II-S11-z7 Genome Sequencing.</title>
        <authorList>
            <person name="Lai Q."/>
        </authorList>
    </citation>
    <scope>NUCLEOTIDE SEQUENCE [LARGE SCALE GENOMIC DNA]</scope>
    <source>
        <strain evidence="3 4">22II-S11-z7</strain>
    </source>
</reference>